<evidence type="ECO:0000256" key="4">
    <source>
        <dbReference type="ARBA" id="ARBA00022824"/>
    </source>
</evidence>
<dbReference type="SUPFAM" id="SSF53474">
    <property type="entry name" value="alpha/beta-Hydrolases"/>
    <property type="match status" value="1"/>
</dbReference>
<proteinExistence type="predicted"/>
<evidence type="ECO:0000256" key="5">
    <source>
        <dbReference type="ARBA" id="ARBA00023128"/>
    </source>
</evidence>
<dbReference type="EMBL" id="MDYX01000024">
    <property type="protein sequence ID" value="KAF9629412.1"/>
    <property type="molecule type" value="Genomic_DNA"/>
</dbReference>
<keyword evidence="4" id="KW-0256">Endoplasmic reticulum</keyword>
<comment type="caution">
    <text evidence="7">The sequence shown here is derived from an EMBL/GenBank/DDBJ whole genome shotgun (WGS) entry which is preliminary data.</text>
</comment>
<dbReference type="Proteomes" id="UP000627934">
    <property type="component" value="Unassembled WGS sequence"/>
</dbReference>
<dbReference type="SMART" id="SM00028">
    <property type="entry name" value="TPR"/>
    <property type="match status" value="3"/>
</dbReference>
<dbReference type="Gene3D" id="1.25.40.10">
    <property type="entry name" value="Tetratricopeptide repeat domain"/>
    <property type="match status" value="2"/>
</dbReference>
<dbReference type="AlphaFoldDB" id="A0A8H7IPI5"/>
<accession>A0A8H7IPI5</accession>
<comment type="subcellular location">
    <subcellularLocation>
        <location evidence="2">Endoplasmic reticulum</location>
    </subcellularLocation>
    <subcellularLocation>
        <location evidence="3">Membrane</location>
    </subcellularLocation>
    <subcellularLocation>
        <location evidence="1">Mitochondrion</location>
    </subcellularLocation>
</comment>
<dbReference type="SUPFAM" id="SSF48452">
    <property type="entry name" value="TPR-like"/>
    <property type="match status" value="2"/>
</dbReference>
<evidence type="ECO:0000256" key="2">
    <source>
        <dbReference type="ARBA" id="ARBA00004240"/>
    </source>
</evidence>
<dbReference type="InterPro" id="IPR052374">
    <property type="entry name" value="SERAC1"/>
</dbReference>
<keyword evidence="5" id="KW-0496">Mitochondrion</keyword>
<organism evidence="7 8">
    <name type="scientific">Lasiodiplodia theobromae</name>
    <dbReference type="NCBI Taxonomy" id="45133"/>
    <lineage>
        <taxon>Eukaryota</taxon>
        <taxon>Fungi</taxon>
        <taxon>Dikarya</taxon>
        <taxon>Ascomycota</taxon>
        <taxon>Pezizomycotina</taxon>
        <taxon>Dothideomycetes</taxon>
        <taxon>Dothideomycetes incertae sedis</taxon>
        <taxon>Botryosphaeriales</taxon>
        <taxon>Botryosphaeriaceae</taxon>
        <taxon>Lasiodiplodia</taxon>
    </lineage>
</organism>
<dbReference type="PANTHER" id="PTHR48182">
    <property type="entry name" value="PROTEIN SERAC1"/>
    <property type="match status" value="1"/>
</dbReference>
<dbReference type="InterPro" id="IPR019734">
    <property type="entry name" value="TPR_rpt"/>
</dbReference>
<protein>
    <recommendedName>
        <fullName evidence="9">GPI inositol-deacylase</fullName>
    </recommendedName>
</protein>
<gene>
    <name evidence="7" type="ORF">BFW01_g10615</name>
</gene>
<dbReference type="PANTHER" id="PTHR48182:SF2">
    <property type="entry name" value="PROTEIN SERAC1"/>
    <property type="match status" value="1"/>
</dbReference>
<dbReference type="GO" id="GO:0005739">
    <property type="term" value="C:mitochondrion"/>
    <property type="evidence" value="ECO:0007669"/>
    <property type="project" value="UniProtKB-SubCell"/>
</dbReference>
<dbReference type="Gene3D" id="3.40.50.1820">
    <property type="entry name" value="alpha/beta hydrolase"/>
    <property type="match status" value="1"/>
</dbReference>
<evidence type="ECO:0000313" key="7">
    <source>
        <dbReference type="EMBL" id="KAF9629412.1"/>
    </source>
</evidence>
<evidence type="ECO:0000256" key="1">
    <source>
        <dbReference type="ARBA" id="ARBA00004173"/>
    </source>
</evidence>
<evidence type="ECO:0008006" key="9">
    <source>
        <dbReference type="Google" id="ProtNLM"/>
    </source>
</evidence>
<dbReference type="GO" id="GO:0005783">
    <property type="term" value="C:endoplasmic reticulum"/>
    <property type="evidence" value="ECO:0007669"/>
    <property type="project" value="UniProtKB-SubCell"/>
</dbReference>
<keyword evidence="6" id="KW-0472">Membrane</keyword>
<evidence type="ECO:0000313" key="8">
    <source>
        <dbReference type="Proteomes" id="UP000627934"/>
    </source>
</evidence>
<reference evidence="7" key="2">
    <citation type="journal article" date="2018" name="DNA Res.">
        <title>Comparative genome and transcriptome analyses reveal adaptations to opportunistic infections in woody plant degrading pathogens of Botryosphaeriaceae.</title>
        <authorList>
            <person name="Yan J.Y."/>
            <person name="Zhao W.S."/>
            <person name="Chen Z."/>
            <person name="Xing Q.K."/>
            <person name="Zhang W."/>
            <person name="Chethana K.W.T."/>
            <person name="Xue M.F."/>
            <person name="Xu J.P."/>
            <person name="Phillips A.J.L."/>
            <person name="Wang Y."/>
            <person name="Liu J.H."/>
            <person name="Liu M."/>
            <person name="Zhou Y."/>
            <person name="Jayawardena R.S."/>
            <person name="Manawasinghe I.S."/>
            <person name="Huang J.B."/>
            <person name="Qiao G.H."/>
            <person name="Fu C.Y."/>
            <person name="Guo F.F."/>
            <person name="Dissanayake A.J."/>
            <person name="Peng Y.L."/>
            <person name="Hyde K.D."/>
            <person name="Li X.H."/>
        </authorList>
    </citation>
    <scope>NUCLEOTIDE SEQUENCE</scope>
    <source>
        <strain evidence="7">CSS-01s</strain>
    </source>
</reference>
<reference evidence="7" key="1">
    <citation type="submission" date="2016-08" db="EMBL/GenBank/DDBJ databases">
        <authorList>
            <person name="Yan J."/>
        </authorList>
    </citation>
    <scope>NUCLEOTIDE SEQUENCE</scope>
    <source>
        <strain evidence="7">CSS-01s</strain>
    </source>
</reference>
<sequence>MQRLDQINAPSGTFVLVPGVGTKPPTDWRDEDGQLWLSNISSNMAVYAFVHNLTPQGFTWNQLFQQGERFLKLLIGELVLESAKRASAANGPPIVIIAHSVGGFIVKEAVRLAFKHKNQYMGLWDALAGIVFLGTPHPISEDDKMWNSILYTIDPSYKAKNLPNSGDRQKLTQLSRRFILAASELHVLSCHELKTTRVKYFVIWPSKILIAPREFVQLNFPRERVLALQSDHQGLCNFKAQSKELEELASFLETVLQDARLRIVNDSSECKLVQDTARAEMLAPRLKLAFISCLHLLSAKWPFEFFGWQQSVTRWTTCKELFPHVMKLKNFSEGLEGLEIDVLAKFQLAKLLTGAGRFYHESGNLLDAIPLFEKAQRFGEYVSGNLTEEMLKASNVSSDDVEEVMAEIHYNIGSVATETNKPKDATHHFTIFNEMMAKDDHVRNKRRGYAISWNELGVANMMNMKLESAEKCFLRSIEIMEMDASAKESKSLPTVNLGLSYWLQGGRLEEADAVLMAGLQDREAVYGVNDRESFITGRFLHAIGNVKADLAELQADDSLLEESRTYHQRALNHYGDTIGKNHHRTADACVKVADHCMRLGLLDEAESNLEQALKVFNSSDAFLPERARATFKKSRVLELRGYMDEAAPGRGAGFELLQNLTDLKEKTAADVVDSDFDKVICFWSR</sequence>
<dbReference type="GO" id="GO:0016020">
    <property type="term" value="C:membrane"/>
    <property type="evidence" value="ECO:0007669"/>
    <property type="project" value="UniProtKB-SubCell"/>
</dbReference>
<name>A0A8H7IPI5_9PEZI</name>
<dbReference type="InterPro" id="IPR029058">
    <property type="entry name" value="AB_hydrolase_fold"/>
</dbReference>
<evidence type="ECO:0000256" key="3">
    <source>
        <dbReference type="ARBA" id="ARBA00004370"/>
    </source>
</evidence>
<evidence type="ECO:0000256" key="6">
    <source>
        <dbReference type="ARBA" id="ARBA00023136"/>
    </source>
</evidence>
<dbReference type="InterPro" id="IPR011990">
    <property type="entry name" value="TPR-like_helical_dom_sf"/>
</dbReference>